<evidence type="ECO:0000256" key="3">
    <source>
        <dbReference type="ARBA" id="ARBA00022475"/>
    </source>
</evidence>
<evidence type="ECO:0000256" key="1">
    <source>
        <dbReference type="ARBA" id="ARBA00004651"/>
    </source>
</evidence>
<dbReference type="InterPro" id="IPR039428">
    <property type="entry name" value="NUOK/Mnh_C1-like"/>
</dbReference>
<dbReference type="Pfam" id="PF00420">
    <property type="entry name" value="Oxidored_q2"/>
    <property type="match status" value="1"/>
</dbReference>
<dbReference type="NCBIfam" id="NF005929">
    <property type="entry name" value="PRK07946.1"/>
    <property type="match status" value="1"/>
</dbReference>
<keyword evidence="5 8" id="KW-1133">Transmembrane helix</keyword>
<sequence length="144" mass="14883">MSANMTLVVLIGLLGATGVNLLLRRTLTKMLIGTILLGNAVNLLILAAGGPSGAPPIVGAAPGEPTADPLAQAMILTAIVISLGVAAFVLALAYRSYRLQTDEDVDDDVEDESVAQRAEFDGEAEPDDEPAKVDVGDTEGQLRT</sequence>
<dbReference type="Proteomes" id="UP000002247">
    <property type="component" value="Chromosome"/>
</dbReference>
<protein>
    <submittedName>
        <fullName evidence="9">NADH-ubiquinone oxidoreductase chain 4L</fullName>
    </submittedName>
</protein>
<dbReference type="EMBL" id="CP001958">
    <property type="protein sequence ID" value="ADG96857.1"/>
    <property type="molecule type" value="Genomic_DNA"/>
</dbReference>
<dbReference type="KEGG" id="srt:Srot_0370"/>
<dbReference type="PANTHER" id="PTHR34583">
    <property type="entry name" value="ANTIPORTER SUBUNIT MNHC2-RELATED"/>
    <property type="match status" value="1"/>
</dbReference>
<dbReference type="InterPro" id="IPR050601">
    <property type="entry name" value="CPA3_antiporter_subunitC"/>
</dbReference>
<dbReference type="OrthoDB" id="9799219at2"/>
<evidence type="ECO:0000256" key="4">
    <source>
        <dbReference type="ARBA" id="ARBA00022692"/>
    </source>
</evidence>
<evidence type="ECO:0000313" key="9">
    <source>
        <dbReference type="EMBL" id="ADG96857.1"/>
    </source>
</evidence>
<keyword evidence="9" id="KW-0830">Ubiquinone</keyword>
<dbReference type="Gene3D" id="1.10.287.3510">
    <property type="match status" value="1"/>
</dbReference>
<dbReference type="eggNOG" id="COG1006">
    <property type="taxonomic scope" value="Bacteria"/>
</dbReference>
<feature type="transmembrane region" description="Helical" evidence="8">
    <location>
        <begin position="70"/>
        <end position="94"/>
    </location>
</feature>
<keyword evidence="4 8" id="KW-0812">Transmembrane</keyword>
<evidence type="ECO:0000256" key="2">
    <source>
        <dbReference type="ARBA" id="ARBA00010388"/>
    </source>
</evidence>
<feature type="transmembrane region" description="Helical" evidence="8">
    <location>
        <begin position="6"/>
        <end position="23"/>
    </location>
</feature>
<feature type="compositionally biased region" description="Acidic residues" evidence="7">
    <location>
        <begin position="102"/>
        <end position="113"/>
    </location>
</feature>
<comment type="similarity">
    <text evidence="2">Belongs to the CPA3 antiporters (TC 2.A.63) subunit C family.</text>
</comment>
<organism evidence="9 10">
    <name type="scientific">Segniliparus rotundus (strain ATCC BAA-972 / CDC 1076 / CIP 108378 / DSM 44985 / JCM 13578)</name>
    <dbReference type="NCBI Taxonomy" id="640132"/>
    <lineage>
        <taxon>Bacteria</taxon>
        <taxon>Bacillati</taxon>
        <taxon>Actinomycetota</taxon>
        <taxon>Actinomycetes</taxon>
        <taxon>Mycobacteriales</taxon>
        <taxon>Segniliparaceae</taxon>
        <taxon>Segniliparus</taxon>
    </lineage>
</organism>
<evidence type="ECO:0000256" key="7">
    <source>
        <dbReference type="SAM" id="MobiDB-lite"/>
    </source>
</evidence>
<dbReference type="RefSeq" id="WP_013137313.1">
    <property type="nucleotide sequence ID" value="NC_014168.1"/>
</dbReference>
<keyword evidence="3" id="KW-1003">Cell membrane</keyword>
<accession>D6ZB98</accession>
<dbReference type="STRING" id="640132.Srot_0370"/>
<dbReference type="HOGENOM" id="CLU_082058_0_2_11"/>
<dbReference type="PANTHER" id="PTHR34583:SF2">
    <property type="entry name" value="ANTIPORTER SUBUNIT MNHC2-RELATED"/>
    <property type="match status" value="1"/>
</dbReference>
<name>D6ZB98_SEGRD</name>
<keyword evidence="6 8" id="KW-0472">Membrane</keyword>
<evidence type="ECO:0000313" key="10">
    <source>
        <dbReference type="Proteomes" id="UP000002247"/>
    </source>
</evidence>
<evidence type="ECO:0000256" key="5">
    <source>
        <dbReference type="ARBA" id="ARBA00022989"/>
    </source>
</evidence>
<proteinExistence type="inferred from homology"/>
<feature type="compositionally biased region" description="Basic and acidic residues" evidence="7">
    <location>
        <begin position="129"/>
        <end position="144"/>
    </location>
</feature>
<feature type="region of interest" description="Disordered" evidence="7">
    <location>
        <begin position="102"/>
        <end position="144"/>
    </location>
</feature>
<evidence type="ECO:0000256" key="8">
    <source>
        <dbReference type="SAM" id="Phobius"/>
    </source>
</evidence>
<comment type="subcellular location">
    <subcellularLocation>
        <location evidence="1">Cell membrane</location>
        <topology evidence="1">Multi-pass membrane protein</topology>
    </subcellularLocation>
</comment>
<feature type="transmembrane region" description="Helical" evidence="8">
    <location>
        <begin position="30"/>
        <end position="50"/>
    </location>
</feature>
<dbReference type="GO" id="GO:0005886">
    <property type="term" value="C:plasma membrane"/>
    <property type="evidence" value="ECO:0007669"/>
    <property type="project" value="UniProtKB-SubCell"/>
</dbReference>
<dbReference type="AlphaFoldDB" id="D6ZB98"/>
<evidence type="ECO:0000256" key="6">
    <source>
        <dbReference type="ARBA" id="ARBA00023136"/>
    </source>
</evidence>
<keyword evidence="10" id="KW-1185">Reference proteome</keyword>
<gene>
    <name evidence="9" type="ordered locus">Srot_0370</name>
</gene>
<reference evidence="9 10" key="1">
    <citation type="journal article" date="2010" name="Stand. Genomic Sci.">
        <title>Complete genome sequence of Segniliparus rotundus type strain (CDC 1076).</title>
        <authorList>
            <person name="Sikorski J."/>
            <person name="Lapidus A."/>
            <person name="Copeland A."/>
            <person name="Misra M."/>
            <person name="Glavina Del Rio T."/>
            <person name="Nolan M."/>
            <person name="Lucas S."/>
            <person name="Chen F."/>
            <person name="Tice H."/>
            <person name="Cheng J.F."/>
            <person name="Jando M."/>
            <person name="Schneider S."/>
            <person name="Bruce D."/>
            <person name="Goodwin L."/>
            <person name="Pitluck S."/>
            <person name="Liolios K."/>
            <person name="Mikhailova N."/>
            <person name="Pati A."/>
            <person name="Ivanova N."/>
            <person name="Mavromatis K."/>
            <person name="Chen A."/>
            <person name="Palaniappan K."/>
            <person name="Chertkov O."/>
            <person name="Land M."/>
            <person name="Hauser L."/>
            <person name="Chang Y.J."/>
            <person name="Jeffries C.D."/>
            <person name="Brettin T."/>
            <person name="Detter J.C."/>
            <person name="Han C."/>
            <person name="Rohde M."/>
            <person name="Goker M."/>
            <person name="Bristow J."/>
            <person name="Eisen J.A."/>
            <person name="Markowitz V."/>
            <person name="Hugenholtz P."/>
            <person name="Kyrpides N.C."/>
            <person name="Klenk H.P."/>
        </authorList>
    </citation>
    <scope>NUCLEOTIDE SEQUENCE [LARGE SCALE GENOMIC DNA]</scope>
    <source>
        <strain evidence="10">ATCC BAA-972 / CDC 1076 / CIP 108378 / DSM 44985 / JCM 13578</strain>
    </source>
</reference>